<evidence type="ECO:0000313" key="2">
    <source>
        <dbReference type="EnsemblPlants" id="Bo2g092790.1"/>
    </source>
</evidence>
<sequence length="58" mass="6965">MVPSSTHLKQTWEDLWEVFGKSSRKTSCALYFRRFLRRLPINLSVLVFNHMVLIFHLD</sequence>
<dbReference type="Proteomes" id="UP000032141">
    <property type="component" value="Chromosome C2"/>
</dbReference>
<feature type="transmembrane region" description="Helical" evidence="1">
    <location>
        <begin position="39"/>
        <end position="57"/>
    </location>
</feature>
<dbReference type="AlphaFoldDB" id="A0A0D3ARA2"/>
<keyword evidence="1" id="KW-0472">Membrane</keyword>
<evidence type="ECO:0000313" key="3">
    <source>
        <dbReference type="Proteomes" id="UP000032141"/>
    </source>
</evidence>
<protein>
    <submittedName>
        <fullName evidence="2">Uncharacterized protein</fullName>
    </submittedName>
</protein>
<keyword evidence="1" id="KW-0812">Transmembrane</keyword>
<dbReference type="HOGENOM" id="CLU_2985097_0_0_1"/>
<keyword evidence="1" id="KW-1133">Transmembrane helix</keyword>
<proteinExistence type="predicted"/>
<evidence type="ECO:0000256" key="1">
    <source>
        <dbReference type="SAM" id="Phobius"/>
    </source>
</evidence>
<dbReference type="EnsemblPlants" id="Bo2g092790.1">
    <property type="protein sequence ID" value="Bo2g092790.1"/>
    <property type="gene ID" value="Bo2g092790"/>
</dbReference>
<name>A0A0D3ARA2_BRAOL</name>
<reference evidence="2 3" key="1">
    <citation type="journal article" date="2014" name="Genome Biol.">
        <title>Transcriptome and methylome profiling reveals relics of genome dominance in the mesopolyploid Brassica oleracea.</title>
        <authorList>
            <person name="Parkin I.A."/>
            <person name="Koh C."/>
            <person name="Tang H."/>
            <person name="Robinson S.J."/>
            <person name="Kagale S."/>
            <person name="Clarke W.E."/>
            <person name="Town C.D."/>
            <person name="Nixon J."/>
            <person name="Krishnakumar V."/>
            <person name="Bidwell S.L."/>
            <person name="Denoeud F."/>
            <person name="Belcram H."/>
            <person name="Links M.G."/>
            <person name="Just J."/>
            <person name="Clarke C."/>
            <person name="Bender T."/>
            <person name="Huebert T."/>
            <person name="Mason A.S."/>
            <person name="Pires J.C."/>
            <person name="Barker G."/>
            <person name="Moore J."/>
            <person name="Walley P.G."/>
            <person name="Manoli S."/>
            <person name="Batley J."/>
            <person name="Edwards D."/>
            <person name="Nelson M.N."/>
            <person name="Wang X."/>
            <person name="Paterson A.H."/>
            <person name="King G."/>
            <person name="Bancroft I."/>
            <person name="Chalhoub B."/>
            <person name="Sharpe A.G."/>
        </authorList>
    </citation>
    <scope>NUCLEOTIDE SEQUENCE</scope>
    <source>
        <strain evidence="2 3">cv. TO1000</strain>
    </source>
</reference>
<reference evidence="2" key="2">
    <citation type="submission" date="2015-03" db="UniProtKB">
        <authorList>
            <consortium name="EnsemblPlants"/>
        </authorList>
    </citation>
    <scope>IDENTIFICATION</scope>
</reference>
<accession>A0A0D3ARA2</accession>
<dbReference type="Gramene" id="Bo2g092790.1">
    <property type="protein sequence ID" value="Bo2g092790.1"/>
    <property type="gene ID" value="Bo2g092790"/>
</dbReference>
<keyword evidence="3" id="KW-1185">Reference proteome</keyword>
<organism evidence="2 3">
    <name type="scientific">Brassica oleracea var. oleracea</name>
    <dbReference type="NCBI Taxonomy" id="109376"/>
    <lineage>
        <taxon>Eukaryota</taxon>
        <taxon>Viridiplantae</taxon>
        <taxon>Streptophyta</taxon>
        <taxon>Embryophyta</taxon>
        <taxon>Tracheophyta</taxon>
        <taxon>Spermatophyta</taxon>
        <taxon>Magnoliopsida</taxon>
        <taxon>eudicotyledons</taxon>
        <taxon>Gunneridae</taxon>
        <taxon>Pentapetalae</taxon>
        <taxon>rosids</taxon>
        <taxon>malvids</taxon>
        <taxon>Brassicales</taxon>
        <taxon>Brassicaceae</taxon>
        <taxon>Brassiceae</taxon>
        <taxon>Brassica</taxon>
    </lineage>
</organism>